<accession>A0A4Y2KY66</accession>
<evidence type="ECO:0000313" key="1">
    <source>
        <dbReference type="EMBL" id="GBN06306.1"/>
    </source>
</evidence>
<gene>
    <name evidence="1" type="ORF">AVEN_175622_1</name>
</gene>
<comment type="caution">
    <text evidence="1">The sequence shown here is derived from an EMBL/GenBank/DDBJ whole genome shotgun (WGS) entry which is preliminary data.</text>
</comment>
<sequence>MGVKMFFRWFHYIKVDEDAEKLIMSGTTVLSKHKQRFSSVSDDTSREGEVYGNSPVFNQMVRISELLQEGSGNRKRVSEVIR</sequence>
<dbReference type="AlphaFoldDB" id="A0A4Y2KY66"/>
<dbReference type="Proteomes" id="UP000499080">
    <property type="component" value="Unassembled WGS sequence"/>
</dbReference>
<evidence type="ECO:0000313" key="2">
    <source>
        <dbReference type="Proteomes" id="UP000499080"/>
    </source>
</evidence>
<organism evidence="1 2">
    <name type="scientific">Araneus ventricosus</name>
    <name type="common">Orbweaver spider</name>
    <name type="synonym">Epeira ventricosa</name>
    <dbReference type="NCBI Taxonomy" id="182803"/>
    <lineage>
        <taxon>Eukaryota</taxon>
        <taxon>Metazoa</taxon>
        <taxon>Ecdysozoa</taxon>
        <taxon>Arthropoda</taxon>
        <taxon>Chelicerata</taxon>
        <taxon>Arachnida</taxon>
        <taxon>Araneae</taxon>
        <taxon>Araneomorphae</taxon>
        <taxon>Entelegynae</taxon>
        <taxon>Araneoidea</taxon>
        <taxon>Araneidae</taxon>
        <taxon>Araneus</taxon>
    </lineage>
</organism>
<name>A0A4Y2KY66_ARAVE</name>
<proteinExistence type="predicted"/>
<keyword evidence="2" id="KW-1185">Reference proteome</keyword>
<dbReference type="EMBL" id="BGPR01005050">
    <property type="protein sequence ID" value="GBN06306.1"/>
    <property type="molecule type" value="Genomic_DNA"/>
</dbReference>
<protein>
    <submittedName>
        <fullName evidence="1">Uncharacterized protein</fullName>
    </submittedName>
</protein>
<reference evidence="1 2" key="1">
    <citation type="journal article" date="2019" name="Sci. Rep.">
        <title>Orb-weaving spider Araneus ventricosus genome elucidates the spidroin gene catalogue.</title>
        <authorList>
            <person name="Kono N."/>
            <person name="Nakamura H."/>
            <person name="Ohtoshi R."/>
            <person name="Moran D.A.P."/>
            <person name="Shinohara A."/>
            <person name="Yoshida Y."/>
            <person name="Fujiwara M."/>
            <person name="Mori M."/>
            <person name="Tomita M."/>
            <person name="Arakawa K."/>
        </authorList>
    </citation>
    <scope>NUCLEOTIDE SEQUENCE [LARGE SCALE GENOMIC DNA]</scope>
</reference>